<dbReference type="AlphaFoldDB" id="A0AAV4CK96"/>
<protein>
    <submittedName>
        <fullName evidence="1">Uncharacterized protein</fullName>
    </submittedName>
</protein>
<keyword evidence="2" id="KW-1185">Reference proteome</keyword>
<dbReference type="Proteomes" id="UP000735302">
    <property type="component" value="Unassembled WGS sequence"/>
</dbReference>
<organism evidence="1 2">
    <name type="scientific">Plakobranchus ocellatus</name>
    <dbReference type="NCBI Taxonomy" id="259542"/>
    <lineage>
        <taxon>Eukaryota</taxon>
        <taxon>Metazoa</taxon>
        <taxon>Spiralia</taxon>
        <taxon>Lophotrochozoa</taxon>
        <taxon>Mollusca</taxon>
        <taxon>Gastropoda</taxon>
        <taxon>Heterobranchia</taxon>
        <taxon>Euthyneura</taxon>
        <taxon>Panpulmonata</taxon>
        <taxon>Sacoglossa</taxon>
        <taxon>Placobranchoidea</taxon>
        <taxon>Plakobranchidae</taxon>
        <taxon>Plakobranchus</taxon>
    </lineage>
</organism>
<evidence type="ECO:0000313" key="2">
    <source>
        <dbReference type="Proteomes" id="UP000735302"/>
    </source>
</evidence>
<accession>A0AAV4CK96</accession>
<comment type="caution">
    <text evidence="1">The sequence shown here is derived from an EMBL/GenBank/DDBJ whole genome shotgun (WGS) entry which is preliminary data.</text>
</comment>
<name>A0AAV4CK96_9GAST</name>
<gene>
    <name evidence="1" type="ORF">PoB_005853000</name>
</gene>
<reference evidence="1 2" key="1">
    <citation type="journal article" date="2021" name="Elife">
        <title>Chloroplast acquisition without the gene transfer in kleptoplastic sea slugs, Plakobranchus ocellatus.</title>
        <authorList>
            <person name="Maeda T."/>
            <person name="Takahashi S."/>
            <person name="Yoshida T."/>
            <person name="Shimamura S."/>
            <person name="Takaki Y."/>
            <person name="Nagai Y."/>
            <person name="Toyoda A."/>
            <person name="Suzuki Y."/>
            <person name="Arimoto A."/>
            <person name="Ishii H."/>
            <person name="Satoh N."/>
            <person name="Nishiyama T."/>
            <person name="Hasebe M."/>
            <person name="Maruyama T."/>
            <person name="Minagawa J."/>
            <person name="Obokata J."/>
            <person name="Shigenobu S."/>
        </authorList>
    </citation>
    <scope>NUCLEOTIDE SEQUENCE [LARGE SCALE GENOMIC DNA]</scope>
</reference>
<proteinExistence type="predicted"/>
<dbReference type="EMBL" id="BLXT01006539">
    <property type="protein sequence ID" value="GFO32025.1"/>
    <property type="molecule type" value="Genomic_DNA"/>
</dbReference>
<evidence type="ECO:0000313" key="1">
    <source>
        <dbReference type="EMBL" id="GFO32025.1"/>
    </source>
</evidence>
<sequence length="80" mass="9054">MTAPRNELASPWMISVSDRIGLPCQRQQNNAEVPPASLCSKRETRLRDLPQKKGGNHQPEKVKQFLNNAVTFKELGIDLR</sequence>